<dbReference type="CDD" id="cd00082">
    <property type="entry name" value="HisKA"/>
    <property type="match status" value="1"/>
</dbReference>
<dbReference type="InterPro" id="IPR036097">
    <property type="entry name" value="HisK_dim/P_sf"/>
</dbReference>
<dbReference type="PANTHER" id="PTHR43065:SF10">
    <property type="entry name" value="PEROXIDE STRESS-ACTIVATED HISTIDINE KINASE MAK3"/>
    <property type="match status" value="1"/>
</dbReference>
<dbReference type="InterPro" id="IPR005467">
    <property type="entry name" value="His_kinase_dom"/>
</dbReference>
<dbReference type="InterPro" id="IPR004358">
    <property type="entry name" value="Sig_transdc_His_kin-like_C"/>
</dbReference>
<evidence type="ECO:0000256" key="5">
    <source>
        <dbReference type="ARBA" id="ARBA00022741"/>
    </source>
</evidence>
<keyword evidence="13" id="KW-1185">Reference proteome</keyword>
<evidence type="ECO:0000256" key="6">
    <source>
        <dbReference type="ARBA" id="ARBA00022777"/>
    </source>
</evidence>
<dbReference type="SMART" id="SM00388">
    <property type="entry name" value="HisKA"/>
    <property type="match status" value="1"/>
</dbReference>
<dbReference type="SUPFAM" id="SSF47384">
    <property type="entry name" value="Homodimeric domain of signal transducing histidine kinase"/>
    <property type="match status" value="1"/>
</dbReference>
<evidence type="ECO:0000256" key="8">
    <source>
        <dbReference type="ARBA" id="ARBA00023012"/>
    </source>
</evidence>
<dbReference type="Gene3D" id="1.10.287.130">
    <property type="match status" value="1"/>
</dbReference>
<evidence type="ECO:0000313" key="12">
    <source>
        <dbReference type="EMBL" id="BBD96972.1"/>
    </source>
</evidence>
<evidence type="ECO:0000256" key="1">
    <source>
        <dbReference type="ARBA" id="ARBA00000085"/>
    </source>
</evidence>
<feature type="domain" description="Histidine kinase" evidence="10">
    <location>
        <begin position="490"/>
        <end position="703"/>
    </location>
</feature>
<dbReference type="InterPro" id="IPR003594">
    <property type="entry name" value="HATPase_dom"/>
</dbReference>
<organism evidence="12 13">
    <name type="scientific">Sphingobium amiense</name>
    <dbReference type="NCBI Taxonomy" id="135719"/>
    <lineage>
        <taxon>Bacteria</taxon>
        <taxon>Pseudomonadati</taxon>
        <taxon>Pseudomonadota</taxon>
        <taxon>Alphaproteobacteria</taxon>
        <taxon>Sphingomonadales</taxon>
        <taxon>Sphingomonadaceae</taxon>
        <taxon>Sphingobium</taxon>
    </lineage>
</organism>
<dbReference type="PROSITE" id="PS50112">
    <property type="entry name" value="PAS"/>
    <property type="match status" value="1"/>
</dbReference>
<reference evidence="12 13" key="1">
    <citation type="submission" date="2018-05" db="EMBL/GenBank/DDBJ databases">
        <title>Complete Genome Sequence of the Nonylphenol-Degrading Bacterium Sphingobium amiense DSM 16289T.</title>
        <authorList>
            <person name="Ootsuka M."/>
            <person name="Nishizawa T."/>
            <person name="Ohta H."/>
        </authorList>
    </citation>
    <scope>NUCLEOTIDE SEQUENCE [LARGE SCALE GENOMIC DNA]</scope>
    <source>
        <strain evidence="12 13">DSM 16289</strain>
    </source>
</reference>
<dbReference type="SMART" id="SM00387">
    <property type="entry name" value="HATPase_c"/>
    <property type="match status" value="1"/>
</dbReference>
<name>A0A494W9A2_9SPHN</name>
<dbReference type="Gene3D" id="3.30.565.10">
    <property type="entry name" value="Histidine kinase-like ATPase, C-terminal domain"/>
    <property type="match status" value="1"/>
</dbReference>
<dbReference type="SUPFAM" id="SSF55874">
    <property type="entry name" value="ATPase domain of HSP90 chaperone/DNA topoisomerase II/histidine kinase"/>
    <property type="match status" value="1"/>
</dbReference>
<dbReference type="GO" id="GO:0005524">
    <property type="term" value="F:ATP binding"/>
    <property type="evidence" value="ECO:0007669"/>
    <property type="project" value="UniProtKB-KW"/>
</dbReference>
<evidence type="ECO:0000256" key="9">
    <source>
        <dbReference type="SAM" id="MobiDB-lite"/>
    </source>
</evidence>
<dbReference type="Pfam" id="PF02518">
    <property type="entry name" value="HATPase_c"/>
    <property type="match status" value="1"/>
</dbReference>
<keyword evidence="8" id="KW-0902">Two-component regulatory system</keyword>
<keyword evidence="7" id="KW-0067">ATP-binding</keyword>
<evidence type="ECO:0000313" key="13">
    <source>
        <dbReference type="Proteomes" id="UP000279959"/>
    </source>
</evidence>
<dbReference type="Pfam" id="PF00512">
    <property type="entry name" value="HisKA"/>
    <property type="match status" value="1"/>
</dbReference>
<evidence type="ECO:0000256" key="4">
    <source>
        <dbReference type="ARBA" id="ARBA00022679"/>
    </source>
</evidence>
<proteinExistence type="predicted"/>
<dbReference type="PROSITE" id="PS50109">
    <property type="entry name" value="HIS_KIN"/>
    <property type="match status" value="1"/>
</dbReference>
<dbReference type="PANTHER" id="PTHR43065">
    <property type="entry name" value="SENSOR HISTIDINE KINASE"/>
    <property type="match status" value="1"/>
</dbReference>
<keyword evidence="5" id="KW-0547">Nucleotide-binding</keyword>
<dbReference type="KEGG" id="sami:SAMIE_1004730"/>
<accession>A0A494W9A2</accession>
<evidence type="ECO:0000256" key="7">
    <source>
        <dbReference type="ARBA" id="ARBA00022840"/>
    </source>
</evidence>
<comment type="catalytic activity">
    <reaction evidence="1">
        <text>ATP + protein L-histidine = ADP + protein N-phospho-L-histidine.</text>
        <dbReference type="EC" id="2.7.13.3"/>
    </reaction>
</comment>
<dbReference type="SUPFAM" id="SSF55785">
    <property type="entry name" value="PYP-like sensor domain (PAS domain)"/>
    <property type="match status" value="3"/>
</dbReference>
<dbReference type="EC" id="2.7.13.3" evidence="2"/>
<dbReference type="CDD" id="cd00130">
    <property type="entry name" value="PAS"/>
    <property type="match status" value="1"/>
</dbReference>
<keyword evidence="3" id="KW-0597">Phosphoprotein</keyword>
<dbReference type="InterPro" id="IPR000014">
    <property type="entry name" value="PAS"/>
</dbReference>
<dbReference type="RefSeq" id="WP_083952393.1">
    <property type="nucleotide sequence ID" value="NZ_AP018664.1"/>
</dbReference>
<dbReference type="PRINTS" id="PR00344">
    <property type="entry name" value="BCTRLSENSOR"/>
</dbReference>
<dbReference type="InterPro" id="IPR036890">
    <property type="entry name" value="HATPase_C_sf"/>
</dbReference>
<dbReference type="InterPro" id="IPR035965">
    <property type="entry name" value="PAS-like_dom_sf"/>
</dbReference>
<sequence length="705" mass="77250">MARQLPSDSDLREETRSIPTPEDAPVLGARARTLVDALWNSVQESLVLVDESGRITEWNRASERIYGWSRRDVLGRLFSEIMGEQVRLQAGDNEGVEPGRTEARRTTACGREVILETIIIEQLDAEGRTTGWVESGIDVTRHRRAAWAAEAEQRHYRNVFHAIPASVWDIDFSKARATALAWLDGVDEPPLTWFSARPDKVRELMRSTFARDVNEQAMSLFGARSRDDLLVSIERYWPDDSIGDFTAWLVSALDGQPFFSCETRQRRYDGQEFDALFTASFAPGTVEEGRLVVSIVDRSEITSSQAAVRESEAFYTDMFNTSAFSAWHLDARETKPIYAELRANGVVDLREHLAEHPGTLQRLMAAIKVVDVNCTTLQLFEASEYSDIVGGPITRYWPPDRLDALIGSLEASFNDQPIYKSLTRMCTLKGKEIDVLFTRSASSALHSAGQLLLAIVDMTDKVQAENALAEMQATLAHAARISSLGELTASIAHEVNQPLAAITANGEAALLRLQQPAPALEQLRQLTEEMISDARRASDVVAHIRSLASPQSGEHLEVCVNSIVREALTLVGSQLERCGVAAVLELKPGPAVTLGNAVQLQQVLVNLILNALHAARGRPGARVVLGTSESEDVVVLTVEDNGTGIPPEIVGRLFDSFFTTKADGMGIGLAICRTIVEAHGGEISAANIPSGGARFTVRLPRAGHR</sequence>
<dbReference type="AlphaFoldDB" id="A0A494W9A2"/>
<dbReference type="InterPro" id="IPR013656">
    <property type="entry name" value="PAS_4"/>
</dbReference>
<feature type="domain" description="PAS" evidence="11">
    <location>
        <begin position="31"/>
        <end position="76"/>
    </location>
</feature>
<evidence type="ECO:0000256" key="3">
    <source>
        <dbReference type="ARBA" id="ARBA00022553"/>
    </source>
</evidence>
<dbReference type="SMART" id="SM00091">
    <property type="entry name" value="PAS"/>
    <property type="match status" value="2"/>
</dbReference>
<evidence type="ECO:0000259" key="11">
    <source>
        <dbReference type="PROSITE" id="PS50112"/>
    </source>
</evidence>
<protein>
    <recommendedName>
        <fullName evidence="2">histidine kinase</fullName>
        <ecNumber evidence="2">2.7.13.3</ecNumber>
    </recommendedName>
</protein>
<feature type="region of interest" description="Disordered" evidence="9">
    <location>
        <begin position="1"/>
        <end position="24"/>
    </location>
</feature>
<dbReference type="GO" id="GO:0000155">
    <property type="term" value="F:phosphorelay sensor kinase activity"/>
    <property type="evidence" value="ECO:0007669"/>
    <property type="project" value="InterPro"/>
</dbReference>
<dbReference type="EMBL" id="AP018664">
    <property type="protein sequence ID" value="BBD96972.1"/>
    <property type="molecule type" value="Genomic_DNA"/>
</dbReference>
<evidence type="ECO:0000256" key="2">
    <source>
        <dbReference type="ARBA" id="ARBA00012438"/>
    </source>
</evidence>
<keyword evidence="4" id="KW-0808">Transferase</keyword>
<gene>
    <name evidence="12" type="ORF">SAMIE_1004730</name>
</gene>
<dbReference type="Pfam" id="PF08448">
    <property type="entry name" value="PAS_4"/>
    <property type="match status" value="1"/>
</dbReference>
<dbReference type="NCBIfam" id="TIGR00229">
    <property type="entry name" value="sensory_box"/>
    <property type="match status" value="1"/>
</dbReference>
<dbReference type="Proteomes" id="UP000279959">
    <property type="component" value="Chromosome"/>
</dbReference>
<dbReference type="InterPro" id="IPR003661">
    <property type="entry name" value="HisK_dim/P_dom"/>
</dbReference>
<keyword evidence="6" id="KW-0418">Kinase</keyword>
<evidence type="ECO:0000259" key="10">
    <source>
        <dbReference type="PROSITE" id="PS50109"/>
    </source>
</evidence>
<dbReference type="Gene3D" id="3.30.450.20">
    <property type="entry name" value="PAS domain"/>
    <property type="match status" value="2"/>
</dbReference>